<feature type="region of interest" description="Disordered" evidence="1">
    <location>
        <begin position="14"/>
        <end position="40"/>
    </location>
</feature>
<dbReference type="SUPFAM" id="SSF53474">
    <property type="entry name" value="alpha/beta-Hydrolases"/>
    <property type="match status" value="1"/>
</dbReference>
<dbReference type="Proteomes" id="UP000236286">
    <property type="component" value="Unassembled WGS sequence"/>
</dbReference>
<evidence type="ECO:0000256" key="1">
    <source>
        <dbReference type="SAM" id="MobiDB-lite"/>
    </source>
</evidence>
<name>A0A2J7TF68_METSI</name>
<sequence length="507" mass="54564">MDLNDGPFAASAREDATLRSFAPETRAGTSPKKNQQEGHMRHHRLIATSSLVLSAAVLAASATGAAAWQNPLKNPYVKGKLNICDQGSFFVGGVPKVTNYASSSTAGAPQQITIGQMYVQFQIPDKRRQWPLIIMHGSSHTGACLEATPDGREGWLPYALRKYNLSMFIVDQPGRGRSGFDQSVIQEGLGTNNLSLIPTNWGRITDNGAWTSWFGHLLPAGSDIVTGKLIRHGDPGDPDPPEDFSNPSEAHGKYPPAFPIPPRPNSVDLKVVSRVGAIGPAPNPANNTYLGLEYYKQLVPNAEVTLPTSQCASCTPTTVSGLNTFGPRALADLIEGLGGAVLSGHSQAANPLLHTIRYLKEDDAWGKCGPKGACLAMLKGMVIPEGAGFSPDGLTQAGLVGKDFDKIPFLLVNGDYRPLATRLGNRQARDIINASKTRSVGPALVLDTELISPKFNGQTHMNMIGFTNLELFDFIMAWADKNIKNPILRNHCENDDDDDDDHGHGHH</sequence>
<dbReference type="InterPro" id="IPR029058">
    <property type="entry name" value="AB_hydrolase_fold"/>
</dbReference>
<feature type="region of interest" description="Disordered" evidence="1">
    <location>
        <begin position="228"/>
        <end position="260"/>
    </location>
</feature>
<dbReference type="AlphaFoldDB" id="A0A2J7TF68"/>
<evidence type="ECO:0000313" key="2">
    <source>
        <dbReference type="EMBL" id="PNG25383.1"/>
    </source>
</evidence>
<dbReference type="Gene3D" id="3.40.50.1820">
    <property type="entry name" value="alpha/beta hydrolase"/>
    <property type="match status" value="1"/>
</dbReference>
<protein>
    <recommendedName>
        <fullName evidence="4">AB hydrolase-1 domain-containing protein</fullName>
    </recommendedName>
</protein>
<evidence type="ECO:0008006" key="4">
    <source>
        <dbReference type="Google" id="ProtNLM"/>
    </source>
</evidence>
<comment type="caution">
    <text evidence="2">The sequence shown here is derived from an EMBL/GenBank/DDBJ whole genome shotgun (WGS) entry which is preliminary data.</text>
</comment>
<reference evidence="2 3" key="1">
    <citation type="submission" date="2017-10" db="EMBL/GenBank/DDBJ databases">
        <title>Genome announcement of Methylocella silvestris TVC from permafrost.</title>
        <authorList>
            <person name="Wang J."/>
            <person name="Geng K."/>
            <person name="Ul-Haque F."/>
            <person name="Crombie A.T."/>
            <person name="Street L.E."/>
            <person name="Wookey P.A."/>
            <person name="Murrell J.C."/>
            <person name="Pratscher J."/>
        </authorList>
    </citation>
    <scope>NUCLEOTIDE SEQUENCE [LARGE SCALE GENOMIC DNA]</scope>
    <source>
        <strain evidence="2 3">TVC</strain>
    </source>
</reference>
<organism evidence="2 3">
    <name type="scientific">Methylocella silvestris</name>
    <dbReference type="NCBI Taxonomy" id="199596"/>
    <lineage>
        <taxon>Bacteria</taxon>
        <taxon>Pseudomonadati</taxon>
        <taxon>Pseudomonadota</taxon>
        <taxon>Alphaproteobacteria</taxon>
        <taxon>Hyphomicrobiales</taxon>
        <taxon>Beijerinckiaceae</taxon>
        <taxon>Methylocella</taxon>
    </lineage>
</organism>
<accession>A0A2J7TF68</accession>
<dbReference type="EMBL" id="PDZR01000016">
    <property type="protein sequence ID" value="PNG25383.1"/>
    <property type="molecule type" value="Genomic_DNA"/>
</dbReference>
<gene>
    <name evidence="2" type="ORF">CR492_13710</name>
</gene>
<proteinExistence type="predicted"/>
<evidence type="ECO:0000313" key="3">
    <source>
        <dbReference type="Proteomes" id="UP000236286"/>
    </source>
</evidence>